<evidence type="ECO:0000313" key="2">
    <source>
        <dbReference type="Proteomes" id="UP000507470"/>
    </source>
</evidence>
<dbReference type="SUPFAM" id="SSF63825">
    <property type="entry name" value="YWTD domain"/>
    <property type="match status" value="1"/>
</dbReference>
<dbReference type="Proteomes" id="UP000507470">
    <property type="component" value="Unassembled WGS sequence"/>
</dbReference>
<accession>A0A6J8ET58</accession>
<dbReference type="AlphaFoldDB" id="A0A6J8ET58"/>
<dbReference type="EMBL" id="CACVKT020009675">
    <property type="protein sequence ID" value="CAC5422685.1"/>
    <property type="molecule type" value="Genomic_DNA"/>
</dbReference>
<evidence type="ECO:0000313" key="1">
    <source>
        <dbReference type="EMBL" id="CAC5422685.1"/>
    </source>
</evidence>
<keyword evidence="2" id="KW-1185">Reference proteome</keyword>
<reference evidence="1 2" key="1">
    <citation type="submission" date="2020-06" db="EMBL/GenBank/DDBJ databases">
        <authorList>
            <person name="Li R."/>
            <person name="Bekaert M."/>
        </authorList>
    </citation>
    <scope>NUCLEOTIDE SEQUENCE [LARGE SCALE GENOMIC DNA]</scope>
    <source>
        <strain evidence="2">wild</strain>
    </source>
</reference>
<organism evidence="1 2">
    <name type="scientific">Mytilus coruscus</name>
    <name type="common">Sea mussel</name>
    <dbReference type="NCBI Taxonomy" id="42192"/>
    <lineage>
        <taxon>Eukaryota</taxon>
        <taxon>Metazoa</taxon>
        <taxon>Spiralia</taxon>
        <taxon>Lophotrochozoa</taxon>
        <taxon>Mollusca</taxon>
        <taxon>Bivalvia</taxon>
        <taxon>Autobranchia</taxon>
        <taxon>Pteriomorphia</taxon>
        <taxon>Mytilida</taxon>
        <taxon>Mytiloidea</taxon>
        <taxon>Mytilidae</taxon>
        <taxon>Mytilinae</taxon>
        <taxon>Mytilus</taxon>
    </lineage>
</organism>
<gene>
    <name evidence="1" type="ORF">MCOR_54721</name>
</gene>
<proteinExistence type="predicted"/>
<dbReference type="Gene3D" id="2.120.10.30">
    <property type="entry name" value="TolB, C-terminal domain"/>
    <property type="match status" value="1"/>
</dbReference>
<sequence>MRPDPGDGFDITFVDEKTVAITSIVYTSVAKQQFHFKEGVTIINLKKRRKTQFIKLPGRTYGTTCYHDSLFVCVKGFSIYKVDTVDYSTSNVIKCDLPWLSYVSVYNDKIYYTNDNDHSVVCCVVNGSRVWTFRNDLVLRLPRGIVVDNDGTVFVDGELSSNVVIISKDGKHHMDILPKKDCSFRYFLK</sequence>
<name>A0A6J8ET58_MYTCO</name>
<dbReference type="OrthoDB" id="6161286at2759"/>
<protein>
    <submittedName>
        <fullName evidence="1">Uncharacterized protein</fullName>
    </submittedName>
</protein>
<dbReference type="InterPro" id="IPR011042">
    <property type="entry name" value="6-blade_b-propeller_TolB-like"/>
</dbReference>